<dbReference type="PANTHER" id="PTHR47360:SF1">
    <property type="entry name" value="ENDOPEPTIDASE NLPC-RELATED"/>
    <property type="match status" value="1"/>
</dbReference>
<evidence type="ECO:0000256" key="1">
    <source>
        <dbReference type="ARBA" id="ARBA00007074"/>
    </source>
</evidence>
<dbReference type="PANTHER" id="PTHR47360">
    <property type="entry name" value="MUREIN DD-ENDOPEPTIDASE MEPS/MUREIN LD-CARBOXYPEPTIDASE"/>
    <property type="match status" value="1"/>
</dbReference>
<dbReference type="AlphaFoldDB" id="A0A1M5GH34"/>
<evidence type="ECO:0000313" key="9">
    <source>
        <dbReference type="Proteomes" id="UP000184368"/>
    </source>
</evidence>
<dbReference type="Proteomes" id="UP000184368">
    <property type="component" value="Unassembled WGS sequence"/>
</dbReference>
<evidence type="ECO:0000259" key="7">
    <source>
        <dbReference type="PROSITE" id="PS51935"/>
    </source>
</evidence>
<dbReference type="SUPFAM" id="SSF54001">
    <property type="entry name" value="Cysteine proteinases"/>
    <property type="match status" value="1"/>
</dbReference>
<feature type="signal peptide" evidence="6">
    <location>
        <begin position="1"/>
        <end position="23"/>
    </location>
</feature>
<dbReference type="GO" id="GO:0006508">
    <property type="term" value="P:proteolysis"/>
    <property type="evidence" value="ECO:0007669"/>
    <property type="project" value="UniProtKB-KW"/>
</dbReference>
<keyword evidence="4" id="KW-0378">Hydrolase</keyword>
<dbReference type="PROSITE" id="PS51935">
    <property type="entry name" value="NLPC_P60"/>
    <property type="match status" value="1"/>
</dbReference>
<keyword evidence="8" id="KW-0449">Lipoprotein</keyword>
<comment type="similarity">
    <text evidence="1">Belongs to the peptidase C40 family.</text>
</comment>
<accession>A0A1M5GH34</accession>
<organism evidence="8 9">
    <name type="scientific">Cnuella takakiae</name>
    <dbReference type="NCBI Taxonomy" id="1302690"/>
    <lineage>
        <taxon>Bacteria</taxon>
        <taxon>Pseudomonadati</taxon>
        <taxon>Bacteroidota</taxon>
        <taxon>Chitinophagia</taxon>
        <taxon>Chitinophagales</taxon>
        <taxon>Chitinophagaceae</taxon>
        <taxon>Cnuella</taxon>
    </lineage>
</organism>
<keyword evidence="3 6" id="KW-0732">Signal</keyword>
<keyword evidence="9" id="KW-1185">Reference proteome</keyword>
<evidence type="ECO:0000256" key="3">
    <source>
        <dbReference type="ARBA" id="ARBA00022729"/>
    </source>
</evidence>
<sequence length="230" mass="25071">MVKTLILSTSIMLGMASLNPVSAQKSKGPNSTPKAEVKFLDDISIELAPTTVSLVEKPVKPTATFAYSKTEAPASTIENASQLQLKFAILLDAEVEQITPSALYQSVDEWWGTRYQYGGSTRDGIDCSAFTQVVYNAHFAVSLPRTAKEQHDVSTAISREELKEGDLVFFNTRGGVSHVGVYLQNNKFAHAATSGGVMISDLDEIYWAKRFIGAGRYEKPAEEGLVSMKP</sequence>
<proteinExistence type="inferred from homology"/>
<dbReference type="InterPro" id="IPR000064">
    <property type="entry name" value="NLP_P60_dom"/>
</dbReference>
<dbReference type="GO" id="GO:0008234">
    <property type="term" value="F:cysteine-type peptidase activity"/>
    <property type="evidence" value="ECO:0007669"/>
    <property type="project" value="UniProtKB-KW"/>
</dbReference>
<dbReference type="InterPro" id="IPR052062">
    <property type="entry name" value="Murein_DD/LD_carboxypeptidase"/>
</dbReference>
<dbReference type="OrthoDB" id="9807055at2"/>
<protein>
    <submittedName>
        <fullName evidence="8">Lipoprotein Spr</fullName>
    </submittedName>
</protein>
<dbReference type="InterPro" id="IPR038765">
    <property type="entry name" value="Papain-like_cys_pep_sf"/>
</dbReference>
<feature type="domain" description="NlpC/P60" evidence="7">
    <location>
        <begin position="97"/>
        <end position="218"/>
    </location>
</feature>
<dbReference type="RefSeq" id="WP_083596648.1">
    <property type="nucleotide sequence ID" value="NZ_FQUO01000016.1"/>
</dbReference>
<evidence type="ECO:0000256" key="5">
    <source>
        <dbReference type="ARBA" id="ARBA00022807"/>
    </source>
</evidence>
<name>A0A1M5GH34_9BACT</name>
<reference evidence="8 9" key="1">
    <citation type="submission" date="2016-11" db="EMBL/GenBank/DDBJ databases">
        <authorList>
            <person name="Jaros S."/>
            <person name="Januszkiewicz K."/>
            <person name="Wedrychowicz H."/>
        </authorList>
    </citation>
    <scope>NUCLEOTIDE SEQUENCE [LARGE SCALE GENOMIC DNA]</scope>
    <source>
        <strain evidence="8 9">DSM 26897</strain>
    </source>
</reference>
<gene>
    <name evidence="8" type="ORF">SAMN05444008_11679</name>
</gene>
<keyword evidence="2" id="KW-0645">Protease</keyword>
<dbReference type="EMBL" id="FQUO01000016">
    <property type="protein sequence ID" value="SHG03090.1"/>
    <property type="molecule type" value="Genomic_DNA"/>
</dbReference>
<evidence type="ECO:0000256" key="4">
    <source>
        <dbReference type="ARBA" id="ARBA00022801"/>
    </source>
</evidence>
<feature type="chain" id="PRO_5012567482" evidence="6">
    <location>
        <begin position="24"/>
        <end position="230"/>
    </location>
</feature>
<dbReference type="Pfam" id="PF00877">
    <property type="entry name" value="NLPC_P60"/>
    <property type="match status" value="1"/>
</dbReference>
<evidence type="ECO:0000313" key="8">
    <source>
        <dbReference type="EMBL" id="SHG03090.1"/>
    </source>
</evidence>
<dbReference type="STRING" id="1302690.BUE76_11360"/>
<evidence type="ECO:0000256" key="2">
    <source>
        <dbReference type="ARBA" id="ARBA00022670"/>
    </source>
</evidence>
<dbReference type="Gene3D" id="3.90.1720.10">
    <property type="entry name" value="endopeptidase domain like (from Nostoc punctiforme)"/>
    <property type="match status" value="1"/>
</dbReference>
<keyword evidence="5" id="KW-0788">Thiol protease</keyword>
<evidence type="ECO:0000256" key="6">
    <source>
        <dbReference type="SAM" id="SignalP"/>
    </source>
</evidence>